<dbReference type="EMBL" id="LDAU01000129">
    <property type="protein sequence ID" value="KRX03556.1"/>
    <property type="molecule type" value="Genomic_DNA"/>
</dbReference>
<accession>A0A0V0QMV0</accession>
<evidence type="ECO:0000313" key="3">
    <source>
        <dbReference type="Proteomes" id="UP000054937"/>
    </source>
</evidence>
<keyword evidence="1" id="KW-0175">Coiled coil</keyword>
<sequence>MQFIETQSDILNMIAHTHQIALSYHSYLQFFKLTKVNKRLKSNLKMQAFNKDIDILSFALIDSKTALMTQVIHPFMYIIVYNFHTRKTLKTFSFNKYQHKQLQLKEKYKFAICGNDGFAVINVLNGKIYFEKSIQEDIGHCSNIIELNEDLIAAIYKQDLKQTLGVYNWKTKQQVYQLQTDVGNDLCKFENNLFIMATQSTKIFKIFQINQNEKMEEEKKEQLEEQKGNNVQQLQYLNIDNESHQNSQQNKNICQKYSILDISDEYLNKIKQNLNLQNDINLEHTWKVLKQAQNEIQDLKLDNKNMDQEESQSEQNQLDGYDFDDFESNLNINLETSEDKQRKKDYFQIESQEGQYEIFLQNRLKFQKENNQQPVDIELQKKLESIGQKLFENDSYLLNFKFNNYEKTQNQHTLQQFRPTFSVNSQSLTSRVGKNKVNIVQIQNKQSHSVQEFEYQQAERQMNSKFFKILAEFNLEIQQKSINQSYGGLILGFVPYYSLPLFIEKLMKLSRYQVKQTPFQKILKDEIFSISLTNVLFGNIKFDYQKYMQAYYQEDNEIKKEQLEYLPSIEKYYSNHFEYLEKNKNLQKERFMQWIRHYLNDQHQDYIQRLYEEINDEISLKN</sequence>
<feature type="coiled-coil region" evidence="1">
    <location>
        <begin position="289"/>
        <end position="316"/>
    </location>
</feature>
<organism evidence="2 3">
    <name type="scientific">Pseudocohnilembus persalinus</name>
    <name type="common">Ciliate</name>
    <dbReference type="NCBI Taxonomy" id="266149"/>
    <lineage>
        <taxon>Eukaryota</taxon>
        <taxon>Sar</taxon>
        <taxon>Alveolata</taxon>
        <taxon>Ciliophora</taxon>
        <taxon>Intramacronucleata</taxon>
        <taxon>Oligohymenophorea</taxon>
        <taxon>Scuticociliatia</taxon>
        <taxon>Philasterida</taxon>
        <taxon>Pseudocohnilembidae</taxon>
        <taxon>Pseudocohnilembus</taxon>
    </lineage>
</organism>
<comment type="caution">
    <text evidence="2">The sequence shown here is derived from an EMBL/GenBank/DDBJ whole genome shotgun (WGS) entry which is preliminary data.</text>
</comment>
<dbReference type="SUPFAM" id="SSF50978">
    <property type="entry name" value="WD40 repeat-like"/>
    <property type="match status" value="1"/>
</dbReference>
<name>A0A0V0QMV0_PSEPJ</name>
<dbReference type="InParanoid" id="A0A0V0QMV0"/>
<keyword evidence="3" id="KW-1185">Reference proteome</keyword>
<protein>
    <submittedName>
        <fullName evidence="2">WD40-repeat-containing domain</fullName>
    </submittedName>
</protein>
<dbReference type="Proteomes" id="UP000054937">
    <property type="component" value="Unassembled WGS sequence"/>
</dbReference>
<evidence type="ECO:0000313" key="2">
    <source>
        <dbReference type="EMBL" id="KRX03556.1"/>
    </source>
</evidence>
<dbReference type="InterPro" id="IPR036322">
    <property type="entry name" value="WD40_repeat_dom_sf"/>
</dbReference>
<gene>
    <name evidence="2" type="ORF">PPERSA_04108</name>
</gene>
<reference evidence="2 3" key="1">
    <citation type="journal article" date="2015" name="Sci. Rep.">
        <title>Genome of the facultative scuticociliatosis pathogen Pseudocohnilembus persalinus provides insight into its virulence through horizontal gene transfer.</title>
        <authorList>
            <person name="Xiong J."/>
            <person name="Wang G."/>
            <person name="Cheng J."/>
            <person name="Tian M."/>
            <person name="Pan X."/>
            <person name="Warren A."/>
            <person name="Jiang C."/>
            <person name="Yuan D."/>
            <person name="Miao W."/>
        </authorList>
    </citation>
    <scope>NUCLEOTIDE SEQUENCE [LARGE SCALE GENOMIC DNA]</scope>
    <source>
        <strain evidence="2">36N120E</strain>
    </source>
</reference>
<proteinExistence type="predicted"/>
<dbReference type="AlphaFoldDB" id="A0A0V0QMV0"/>
<evidence type="ECO:0000256" key="1">
    <source>
        <dbReference type="SAM" id="Coils"/>
    </source>
</evidence>